<dbReference type="Gene3D" id="1.20.1330.10">
    <property type="entry name" value="f41 fragment of flagellin, N-terminal domain"/>
    <property type="match status" value="1"/>
</dbReference>
<accession>A0A412ZFV5</accession>
<evidence type="ECO:0000313" key="2">
    <source>
        <dbReference type="Proteomes" id="UP000284543"/>
    </source>
</evidence>
<keyword evidence="1" id="KW-0966">Cell projection</keyword>
<gene>
    <name evidence="1" type="ORF">DWW02_04845</name>
</gene>
<dbReference type="EMBL" id="QRZM01000001">
    <property type="protein sequence ID" value="RGV79053.1"/>
    <property type="molecule type" value="Genomic_DNA"/>
</dbReference>
<name>A0A412ZFV5_9FIRM</name>
<organism evidence="1 2">
    <name type="scientific">Enterocloster bolteae</name>
    <dbReference type="NCBI Taxonomy" id="208479"/>
    <lineage>
        <taxon>Bacteria</taxon>
        <taxon>Bacillati</taxon>
        <taxon>Bacillota</taxon>
        <taxon>Clostridia</taxon>
        <taxon>Lachnospirales</taxon>
        <taxon>Lachnospiraceae</taxon>
        <taxon>Enterocloster</taxon>
    </lineage>
</organism>
<comment type="caution">
    <text evidence="1">The sequence shown here is derived from an EMBL/GenBank/DDBJ whole genome shotgun (WGS) entry which is preliminary data.</text>
</comment>
<dbReference type="PANTHER" id="PTHR42792">
    <property type="entry name" value="FLAGELLIN"/>
    <property type="match status" value="1"/>
</dbReference>
<dbReference type="GO" id="GO:0005198">
    <property type="term" value="F:structural molecule activity"/>
    <property type="evidence" value="ECO:0007669"/>
    <property type="project" value="InterPro"/>
</dbReference>
<dbReference type="GO" id="GO:0009288">
    <property type="term" value="C:bacterial-type flagellum"/>
    <property type="evidence" value="ECO:0007669"/>
    <property type="project" value="InterPro"/>
</dbReference>
<dbReference type="SUPFAM" id="SSF64518">
    <property type="entry name" value="Phase 1 flagellin"/>
    <property type="match status" value="1"/>
</dbReference>
<reference evidence="1 2" key="1">
    <citation type="submission" date="2018-08" db="EMBL/GenBank/DDBJ databases">
        <title>A genome reference for cultivated species of the human gut microbiota.</title>
        <authorList>
            <person name="Zou Y."/>
            <person name="Xue W."/>
            <person name="Luo G."/>
        </authorList>
    </citation>
    <scope>NUCLEOTIDE SEQUENCE [LARGE SCALE GENOMIC DNA]</scope>
    <source>
        <strain evidence="1 2">AF14-18</strain>
    </source>
</reference>
<dbReference type="Proteomes" id="UP000284543">
    <property type="component" value="Unassembled WGS sequence"/>
</dbReference>
<dbReference type="InterPro" id="IPR001492">
    <property type="entry name" value="Flagellin"/>
</dbReference>
<proteinExistence type="predicted"/>
<sequence>MRVTNSSYYRNFTNSINDVHGRLNKSMNKVSSGKAYEKASDNPLAYYEGKKIDNQYQDTLSKLGLITNVKNRLYQQELGARSIQNRLSEAKKKIEYVRSDSNNSDMQIVQTVRDDLLQKQQSMVNDLNAQYQNNYIFGGSDTTTPPFTLSADGRELTFSHTFAGDDSATKMVMTLTQQTDGTYQYEFSGTKGNPPANMDSDETLDNIVKAMRETGYMDVGYGNISEPDTLLDTNTGGLNLITGLSAGAMNAMSDSQAKDEVIKRLNNSPVALVGKAVIASDNYIGGGSREDFSSALGTVMDTMTDTEHSVSTVYSDLGNKYSLLESTEEKLTTIKLALTEQYKEKLGADPYEAITEMFSYQQSYNAALRVGSNMMSSSLFDFVK</sequence>
<dbReference type="RefSeq" id="WP_117626658.1">
    <property type="nucleotide sequence ID" value="NZ_CAUFHZ010000163.1"/>
</dbReference>
<dbReference type="AlphaFoldDB" id="A0A412ZFV5"/>
<keyword evidence="1" id="KW-0969">Cilium</keyword>
<dbReference type="PANTHER" id="PTHR42792:SF1">
    <property type="entry name" value="FLAGELLAR HOOK-ASSOCIATED PROTEIN 3"/>
    <property type="match status" value="1"/>
</dbReference>
<evidence type="ECO:0000313" key="1">
    <source>
        <dbReference type="EMBL" id="RGV79053.1"/>
    </source>
</evidence>
<protein>
    <submittedName>
        <fullName evidence="1">Flagellar hook-basal body protein</fullName>
    </submittedName>
</protein>
<keyword evidence="1" id="KW-0282">Flagellum</keyword>